<evidence type="ECO:0000313" key="2">
    <source>
        <dbReference type="Proteomes" id="UP000692954"/>
    </source>
</evidence>
<comment type="caution">
    <text evidence="1">The sequence shown here is derived from an EMBL/GenBank/DDBJ whole genome shotgun (WGS) entry which is preliminary data.</text>
</comment>
<organism evidence="1 2">
    <name type="scientific">Paramecium sonneborni</name>
    <dbReference type="NCBI Taxonomy" id="65129"/>
    <lineage>
        <taxon>Eukaryota</taxon>
        <taxon>Sar</taxon>
        <taxon>Alveolata</taxon>
        <taxon>Ciliophora</taxon>
        <taxon>Intramacronucleata</taxon>
        <taxon>Oligohymenophorea</taxon>
        <taxon>Peniculida</taxon>
        <taxon>Parameciidae</taxon>
        <taxon>Paramecium</taxon>
    </lineage>
</organism>
<reference evidence="1" key="1">
    <citation type="submission" date="2021-01" db="EMBL/GenBank/DDBJ databases">
        <authorList>
            <consortium name="Genoscope - CEA"/>
            <person name="William W."/>
        </authorList>
    </citation>
    <scope>NUCLEOTIDE SEQUENCE</scope>
</reference>
<keyword evidence="2" id="KW-1185">Reference proteome</keyword>
<evidence type="ECO:0000313" key="1">
    <source>
        <dbReference type="EMBL" id="CAD8048434.1"/>
    </source>
</evidence>
<protein>
    <submittedName>
        <fullName evidence="1">Uncharacterized protein</fullName>
    </submittedName>
</protein>
<sequence length="143" mass="17236">MINYQFRFEVEDKKQLEQQYYRKMKEIDPAYGFFQQQKQLKQHLKSTQQNNRFELRDNGQQSLKKKIRKNIKVKKSVPQVNMHLKGLLEQFINESMQQANKGFVFRQLQNCQEIKSTIDKMERILIGMKSLLLSQMINCQCQD</sequence>
<gene>
    <name evidence="1" type="ORF">PSON_ATCC_30995.1.T0030213</name>
</gene>
<proteinExistence type="predicted"/>
<dbReference type="EMBL" id="CAJJDN010000003">
    <property type="protein sequence ID" value="CAD8048434.1"/>
    <property type="molecule type" value="Genomic_DNA"/>
</dbReference>
<name>A0A8S1K638_9CILI</name>
<dbReference type="Proteomes" id="UP000692954">
    <property type="component" value="Unassembled WGS sequence"/>
</dbReference>
<dbReference type="OrthoDB" id="305886at2759"/>
<dbReference type="AlphaFoldDB" id="A0A8S1K638"/>
<accession>A0A8S1K638</accession>